<dbReference type="Pfam" id="PF00009">
    <property type="entry name" value="GTP_EFTU"/>
    <property type="match status" value="1"/>
</dbReference>
<dbReference type="GO" id="GO:0005743">
    <property type="term" value="C:mitochondrial inner membrane"/>
    <property type="evidence" value="ECO:0007669"/>
    <property type="project" value="UniProtKB-SubCell"/>
</dbReference>
<evidence type="ECO:0000256" key="5">
    <source>
        <dbReference type="ARBA" id="ARBA00023128"/>
    </source>
</evidence>
<dbReference type="FunFam" id="3.30.70.870:FF:000004">
    <property type="entry name" value="Translation factor GUF1, mitochondrial"/>
    <property type="match status" value="1"/>
</dbReference>
<dbReference type="GO" id="GO:0005525">
    <property type="term" value="F:GTP binding"/>
    <property type="evidence" value="ECO:0007669"/>
    <property type="project" value="UniProtKB-UniRule"/>
</dbReference>
<keyword evidence="6 8" id="KW-0342">GTP-binding</keyword>
<keyword evidence="5 8" id="KW-0496">Mitochondrion</keyword>
<dbReference type="Gene3D" id="3.40.50.300">
    <property type="entry name" value="P-loop containing nucleotide triphosphate hydrolases"/>
    <property type="match status" value="1"/>
</dbReference>
<keyword evidence="12" id="KW-1185">Reference proteome</keyword>
<comment type="similarity">
    <text evidence="8">Belongs to the GTP-binding elongation factor family. LepA subfamily.</text>
</comment>
<feature type="compositionally biased region" description="Low complexity" evidence="9">
    <location>
        <begin position="188"/>
        <end position="206"/>
    </location>
</feature>
<dbReference type="SUPFAM" id="SSF52540">
    <property type="entry name" value="P-loop containing nucleoside triphosphate hydrolases"/>
    <property type="match status" value="1"/>
</dbReference>
<keyword evidence="7 8" id="KW-0472">Membrane</keyword>
<dbReference type="CDD" id="cd03699">
    <property type="entry name" value="EF4_II"/>
    <property type="match status" value="1"/>
</dbReference>
<feature type="region of interest" description="Disordered" evidence="9">
    <location>
        <begin position="188"/>
        <end position="210"/>
    </location>
</feature>
<dbReference type="GO" id="GO:0097177">
    <property type="term" value="F:mitochondrial ribosome binding"/>
    <property type="evidence" value="ECO:0007669"/>
    <property type="project" value="TreeGrafter"/>
</dbReference>
<dbReference type="PROSITE" id="PS00301">
    <property type="entry name" value="G_TR_1"/>
    <property type="match status" value="1"/>
</dbReference>
<evidence type="ECO:0000256" key="9">
    <source>
        <dbReference type="SAM" id="MobiDB-lite"/>
    </source>
</evidence>
<gene>
    <name evidence="11" type="ORF">BQ4739_LOCUS8604</name>
</gene>
<dbReference type="InterPro" id="IPR038363">
    <property type="entry name" value="LepA_C_sf"/>
</dbReference>
<evidence type="ECO:0000256" key="6">
    <source>
        <dbReference type="ARBA" id="ARBA00023134"/>
    </source>
</evidence>
<feature type="binding site" evidence="8">
    <location>
        <begin position="300"/>
        <end position="304"/>
    </location>
    <ligand>
        <name>GTP</name>
        <dbReference type="ChEBI" id="CHEBI:37565"/>
    </ligand>
</feature>
<dbReference type="PANTHER" id="PTHR43512">
    <property type="entry name" value="TRANSLATION FACTOR GUF1-RELATED"/>
    <property type="match status" value="1"/>
</dbReference>
<dbReference type="InterPro" id="IPR031157">
    <property type="entry name" value="G_TR_CS"/>
</dbReference>
<feature type="compositionally biased region" description="Low complexity" evidence="9">
    <location>
        <begin position="108"/>
        <end position="127"/>
    </location>
</feature>
<dbReference type="NCBIfam" id="TIGR01393">
    <property type="entry name" value="lepA"/>
    <property type="match status" value="1"/>
</dbReference>
<evidence type="ECO:0000259" key="10">
    <source>
        <dbReference type="PROSITE" id="PS51722"/>
    </source>
</evidence>
<keyword evidence="4 8" id="KW-0378">Hydrolase</keyword>
<dbReference type="InterPro" id="IPR013842">
    <property type="entry name" value="LepA_CTD"/>
</dbReference>
<feature type="binding site" evidence="8">
    <location>
        <begin position="235"/>
        <end position="242"/>
    </location>
    <ligand>
        <name>GTP</name>
        <dbReference type="ChEBI" id="CHEBI:37565"/>
    </ligand>
</feature>
<reference evidence="11 12" key="1">
    <citation type="submission" date="2016-10" db="EMBL/GenBank/DDBJ databases">
        <authorList>
            <person name="Cai Z."/>
        </authorList>
    </citation>
    <scope>NUCLEOTIDE SEQUENCE [LARGE SCALE GENOMIC DNA]</scope>
</reference>
<dbReference type="InterPro" id="IPR035647">
    <property type="entry name" value="EFG_III/V"/>
</dbReference>
<organism evidence="11 12">
    <name type="scientific">Tetradesmus obliquus</name>
    <name type="common">Green alga</name>
    <name type="synonym">Acutodesmus obliquus</name>
    <dbReference type="NCBI Taxonomy" id="3088"/>
    <lineage>
        <taxon>Eukaryota</taxon>
        <taxon>Viridiplantae</taxon>
        <taxon>Chlorophyta</taxon>
        <taxon>core chlorophytes</taxon>
        <taxon>Chlorophyceae</taxon>
        <taxon>CS clade</taxon>
        <taxon>Sphaeropleales</taxon>
        <taxon>Scenedesmaceae</taxon>
        <taxon>Tetradesmus</taxon>
    </lineage>
</organism>
<dbReference type="FunFam" id="3.40.50.300:FF:000078">
    <property type="entry name" value="Elongation factor 4"/>
    <property type="match status" value="1"/>
</dbReference>
<dbReference type="EMBL" id="FNXT01000847">
    <property type="protein sequence ID" value="SZX68236.1"/>
    <property type="molecule type" value="Genomic_DNA"/>
</dbReference>
<dbReference type="SUPFAM" id="SSF54980">
    <property type="entry name" value="EF-G C-terminal domain-like"/>
    <property type="match status" value="3"/>
</dbReference>
<feature type="region of interest" description="Disordered" evidence="9">
    <location>
        <begin position="670"/>
        <end position="716"/>
    </location>
</feature>
<sequence>MRQTAAVRAQRLLTDAKQLVNDGQVPHLGWLAVLSSLGSPLSSSSSSTLVAGAVENSRHSSTLAAQHGSPQQLQSAAVDWMRVADPSSAAGQAAGPLASHSTSWVWRQQQQQQQQQQQHTHLQQQQQQQLAGSLLPWQSQHAAGAHLQHRLPHVQQCAPASCASSAWQPQLYSNSSRYSRSSIGRHFFSSSSSSSNSKGSSSSSSSLDPELGFVRGGFKPDMFPPERIRNFCIIAHIDHGKSTLADRLMQLTGAVPAGSRPQYLDKLQVERERGITIKAQTASLVYRHADGHDYLLNLIDTPGHVDFSYEVSRSLAACQGALLLVDASQGVQAQTVANFYLAFEQELALLPLLNKVDLPSADPAAVAAQMAATFDVVPSDVLAVSAKTGLGLRELLPAVVERIPPPAGQPSQPLRLLLFDAFHDEYRGVVCLVAVVDGRLRAGDKLAAASSGSEYEALEVGILAPEPHPTGELLTGQVGYVIPGIKDVKAARVGDTWHLARQPVEPLPGFKPIKPMVFAGLYPASADDYEGLAAAIERLGLNDASVSVKKETSDALGAGFRCGFLGPLHLEVFLTRLQQEHSADVISTAPTVPYEVELAGDPQQQQQQQQGKEKQRLVLESVAEYPRNQKVSAIYEPTVLATIIVPQQYCGAVMKLAVARRGTQLDYSFMGGSSSSSSSSTSSSSSSSSIDSAGNSSASAAAADEHAGSSSSSTQDGMDVLSAAAEAADTGDSSSSSSSSSSAGFLASDRVLLRYQLPLAELAGDFYSKLKSATQGYASFDYEEGPLRPADLTLLELLVNGKAVDALGRLVPTGDAVRLGRALTARMRTLLDRQQYEVVIQASAGGRIVARETMKALRKDVTAKCYGGDVSRKRKLLQKQKEGKKRLRQLGGLSVPAEVFPELLKP</sequence>
<feature type="region of interest" description="Disordered" evidence="9">
    <location>
        <begin position="724"/>
        <end position="743"/>
    </location>
</feature>
<dbReference type="InterPro" id="IPR000795">
    <property type="entry name" value="T_Tr_GTP-bd_dom"/>
</dbReference>
<comment type="subcellular location">
    <subcellularLocation>
        <location evidence="8">Mitochondrion inner membrane</location>
        <topology evidence="8">Peripheral membrane protein</topology>
        <orientation evidence="8">Matrix side</orientation>
    </subcellularLocation>
</comment>
<dbReference type="GO" id="GO:0005759">
    <property type="term" value="C:mitochondrial matrix"/>
    <property type="evidence" value="ECO:0007669"/>
    <property type="project" value="UniProtKB-UniRule"/>
</dbReference>
<feature type="binding site" evidence="8">
    <location>
        <begin position="354"/>
        <end position="357"/>
    </location>
    <ligand>
        <name>GTP</name>
        <dbReference type="ChEBI" id="CHEBI:37565"/>
    </ligand>
</feature>
<evidence type="ECO:0000313" key="12">
    <source>
        <dbReference type="Proteomes" id="UP000256970"/>
    </source>
</evidence>
<dbReference type="InterPro" id="IPR005225">
    <property type="entry name" value="Small_GTP-bd"/>
</dbReference>
<dbReference type="GO" id="GO:0045727">
    <property type="term" value="P:positive regulation of translation"/>
    <property type="evidence" value="ECO:0007669"/>
    <property type="project" value="UniProtKB-UniRule"/>
</dbReference>
<dbReference type="Gene3D" id="2.40.30.10">
    <property type="entry name" value="Translation factors"/>
    <property type="match status" value="1"/>
</dbReference>
<dbReference type="CDD" id="cd16260">
    <property type="entry name" value="EF4_III"/>
    <property type="match status" value="1"/>
</dbReference>
<dbReference type="FunFam" id="2.40.30.10:FF:000015">
    <property type="entry name" value="Translation factor GUF1, mitochondrial"/>
    <property type="match status" value="1"/>
</dbReference>
<dbReference type="InterPro" id="IPR000640">
    <property type="entry name" value="EFG_V-like"/>
</dbReference>
<dbReference type="HAMAP" id="MF_00071">
    <property type="entry name" value="LepA"/>
    <property type="match status" value="1"/>
</dbReference>
<proteinExistence type="inferred from homology"/>
<dbReference type="GO" id="GO:0003924">
    <property type="term" value="F:GTPase activity"/>
    <property type="evidence" value="ECO:0007669"/>
    <property type="project" value="UniProtKB-UniRule"/>
</dbReference>
<feature type="compositionally biased region" description="Low complexity" evidence="9">
    <location>
        <begin position="671"/>
        <end position="713"/>
    </location>
</feature>
<dbReference type="AlphaFoldDB" id="A0A383VV04"/>
<dbReference type="FunFam" id="3.30.70.2570:FF:000001">
    <property type="entry name" value="Translation factor GUF1, mitochondrial"/>
    <property type="match status" value="1"/>
</dbReference>
<dbReference type="InterPro" id="IPR006297">
    <property type="entry name" value="EF-4"/>
</dbReference>
<evidence type="ECO:0000313" key="11">
    <source>
        <dbReference type="EMBL" id="SZX68236.1"/>
    </source>
</evidence>
<dbReference type="Gene3D" id="3.30.70.870">
    <property type="entry name" value="Elongation Factor G (Translational Gtpase), domain 3"/>
    <property type="match status" value="1"/>
</dbReference>
<accession>A0A383VV04</accession>
<feature type="region of interest" description="Disordered" evidence="9">
    <location>
        <begin position="87"/>
        <end position="127"/>
    </location>
</feature>
<name>A0A383VV04_TETOB</name>
<dbReference type="NCBIfam" id="TIGR00231">
    <property type="entry name" value="small_GTP"/>
    <property type="match status" value="1"/>
</dbReference>
<feature type="domain" description="Tr-type G" evidence="10">
    <location>
        <begin position="226"/>
        <end position="407"/>
    </location>
</feature>
<dbReference type="STRING" id="3088.A0A383VV04"/>
<dbReference type="PANTHER" id="PTHR43512:SF7">
    <property type="entry name" value="TRANSLATION FACTOR GUF1, MITOCHONDRIAL"/>
    <property type="match status" value="1"/>
</dbReference>
<evidence type="ECO:0000256" key="4">
    <source>
        <dbReference type="ARBA" id="ARBA00022801"/>
    </source>
</evidence>
<dbReference type="Gene3D" id="3.30.70.240">
    <property type="match status" value="1"/>
</dbReference>
<dbReference type="Pfam" id="PF00679">
    <property type="entry name" value="EFG_C"/>
    <property type="match status" value="1"/>
</dbReference>
<dbReference type="Pfam" id="PF06421">
    <property type="entry name" value="LepA_C"/>
    <property type="match status" value="1"/>
</dbReference>
<evidence type="ECO:0000256" key="8">
    <source>
        <dbReference type="HAMAP-Rule" id="MF_03137"/>
    </source>
</evidence>
<dbReference type="EC" id="3.6.5.n1" evidence="8"/>
<keyword evidence="3 8" id="KW-0999">Mitochondrion inner membrane</keyword>
<evidence type="ECO:0000256" key="3">
    <source>
        <dbReference type="ARBA" id="ARBA00022792"/>
    </source>
</evidence>
<dbReference type="PRINTS" id="PR00315">
    <property type="entry name" value="ELONGATNFCT"/>
</dbReference>
<keyword evidence="2 8" id="KW-0547">Nucleotide-binding</keyword>
<dbReference type="CDD" id="cd01890">
    <property type="entry name" value="LepA"/>
    <property type="match status" value="1"/>
</dbReference>
<dbReference type="Proteomes" id="UP000256970">
    <property type="component" value="Unassembled WGS sequence"/>
</dbReference>
<dbReference type="GO" id="GO:0006412">
    <property type="term" value="P:translation"/>
    <property type="evidence" value="ECO:0007669"/>
    <property type="project" value="UniProtKB-KW"/>
</dbReference>
<comment type="catalytic activity">
    <reaction evidence="8">
        <text>GTP + H2O = GDP + phosphate + H(+)</text>
        <dbReference type="Rhea" id="RHEA:19669"/>
        <dbReference type="ChEBI" id="CHEBI:15377"/>
        <dbReference type="ChEBI" id="CHEBI:15378"/>
        <dbReference type="ChEBI" id="CHEBI:37565"/>
        <dbReference type="ChEBI" id="CHEBI:43474"/>
        <dbReference type="ChEBI" id="CHEBI:58189"/>
        <dbReference type="EC" id="3.6.5.n1"/>
    </reaction>
</comment>
<comment type="similarity">
    <text evidence="1">Belongs to the TRAFAC class translation factor GTPase superfamily. Classic translation factor GTPase family. LepA subfamily.</text>
</comment>
<dbReference type="PROSITE" id="PS51722">
    <property type="entry name" value="G_TR_2"/>
    <property type="match status" value="1"/>
</dbReference>
<dbReference type="InterPro" id="IPR027417">
    <property type="entry name" value="P-loop_NTPase"/>
</dbReference>
<protein>
    <recommendedName>
        <fullName evidence="8">Translation factor GUF1 homolog, mitochondrial</fullName>
        <ecNumber evidence="8">3.6.5.n1</ecNumber>
    </recommendedName>
    <alternativeName>
        <fullName evidence="8">Elongation factor 4 homolog</fullName>
        <shortName evidence="8">EF-4</shortName>
    </alternativeName>
    <alternativeName>
        <fullName evidence="8">GTPase GUF1 homolog</fullName>
    </alternativeName>
    <alternativeName>
        <fullName evidence="8">Ribosomal back-translocase</fullName>
    </alternativeName>
</protein>
<dbReference type="Gene3D" id="3.30.70.2570">
    <property type="entry name" value="Elongation factor 4, C-terminal domain"/>
    <property type="match status" value="1"/>
</dbReference>
<evidence type="ECO:0000256" key="1">
    <source>
        <dbReference type="ARBA" id="ARBA00005454"/>
    </source>
</evidence>
<keyword evidence="8" id="KW-0648">Protein biosynthesis</keyword>
<comment type="function">
    <text evidence="8">Promotes mitochondrial protein synthesis. May act as a fidelity factor of the translation reaction, by catalyzing a one-codon backward translocation of tRNAs on improperly translocated ribosomes. Binds to mitochondrial ribosomes in a GTP-dependent manner.</text>
</comment>
<evidence type="ECO:0000256" key="7">
    <source>
        <dbReference type="ARBA" id="ARBA00023136"/>
    </source>
</evidence>
<evidence type="ECO:0000256" key="2">
    <source>
        <dbReference type="ARBA" id="ARBA00022741"/>
    </source>
</evidence>